<evidence type="ECO:0000256" key="1">
    <source>
        <dbReference type="ARBA" id="ARBA00004141"/>
    </source>
</evidence>
<evidence type="ECO:0000256" key="3">
    <source>
        <dbReference type="ARBA" id="ARBA00022692"/>
    </source>
</evidence>
<feature type="transmembrane region" description="Helical" evidence="6">
    <location>
        <begin position="35"/>
        <end position="57"/>
    </location>
</feature>
<proteinExistence type="inferred from homology"/>
<evidence type="ECO:0000313" key="7">
    <source>
        <dbReference type="EMBL" id="GIU68078.1"/>
    </source>
</evidence>
<dbReference type="PANTHER" id="PTHR43461">
    <property type="entry name" value="TRANSMEMBRANE PROTEIN 256"/>
    <property type="match status" value="1"/>
</dbReference>
<keyword evidence="5 6" id="KW-0472">Membrane</keyword>
<comment type="caution">
    <text evidence="7">The sequence shown here is derived from an EMBL/GenBank/DDBJ whole genome shotgun (WGS) entry which is preliminary data.</text>
</comment>
<organism evidence="7 8">
    <name type="scientific">Candidatus Phycosocius spiralis</name>
    <dbReference type="NCBI Taxonomy" id="2815099"/>
    <lineage>
        <taxon>Bacteria</taxon>
        <taxon>Pseudomonadati</taxon>
        <taxon>Pseudomonadota</taxon>
        <taxon>Alphaproteobacteria</taxon>
        <taxon>Caulobacterales</taxon>
        <taxon>Caulobacterales incertae sedis</taxon>
        <taxon>Candidatus Phycosocius</taxon>
    </lineage>
</organism>
<accession>A0ABQ4PYI6</accession>
<gene>
    <name evidence="7" type="ORF">PsB1_2232</name>
</gene>
<dbReference type="RefSeq" id="WP_284361652.1">
    <property type="nucleotide sequence ID" value="NZ_BPFZ01000019.1"/>
</dbReference>
<dbReference type="Proteomes" id="UP001161064">
    <property type="component" value="Unassembled WGS sequence"/>
</dbReference>
<comment type="subcellular location">
    <subcellularLocation>
        <location evidence="1">Membrane</location>
        <topology evidence="1">Multi-pass membrane protein</topology>
    </subcellularLocation>
</comment>
<feature type="transmembrane region" description="Helical" evidence="6">
    <location>
        <begin position="7"/>
        <end position="29"/>
    </location>
</feature>
<feature type="transmembrane region" description="Helical" evidence="6">
    <location>
        <begin position="69"/>
        <end position="87"/>
    </location>
</feature>
<dbReference type="Pfam" id="PF04241">
    <property type="entry name" value="DUF423"/>
    <property type="match status" value="1"/>
</dbReference>
<evidence type="ECO:0000313" key="8">
    <source>
        <dbReference type="Proteomes" id="UP001161064"/>
    </source>
</evidence>
<reference evidence="7" key="1">
    <citation type="submission" date="2021-05" db="EMBL/GenBank/DDBJ databases">
        <authorList>
            <person name="Tanabe Y."/>
        </authorList>
    </citation>
    <scope>NUCLEOTIDE SEQUENCE</scope>
    <source>
        <strain evidence="7">BOTRYCO-1</strain>
    </source>
</reference>
<evidence type="ECO:0000256" key="4">
    <source>
        <dbReference type="ARBA" id="ARBA00022989"/>
    </source>
</evidence>
<evidence type="ECO:0000256" key="6">
    <source>
        <dbReference type="SAM" id="Phobius"/>
    </source>
</evidence>
<dbReference type="InterPro" id="IPR006696">
    <property type="entry name" value="DUF423"/>
</dbReference>
<comment type="similarity">
    <text evidence="2">Belongs to the UPF0382 family.</text>
</comment>
<name>A0ABQ4PYI6_9PROT</name>
<protein>
    <submittedName>
        <fullName evidence="7">DUF423 domain-containing protein</fullName>
    </submittedName>
</protein>
<reference evidence="7" key="2">
    <citation type="journal article" date="2023" name="ISME Commun">
        <title>Characterization of a bloom-associated alphaproteobacterial lineage, 'Candidatus Phycosocius': insights into freshwater algal-bacterial interactions.</title>
        <authorList>
            <person name="Tanabe Y."/>
            <person name="Yamaguchi H."/>
            <person name="Yoshida M."/>
            <person name="Kai A."/>
            <person name="Okazaki Y."/>
        </authorList>
    </citation>
    <scope>NUCLEOTIDE SEQUENCE</scope>
    <source>
        <strain evidence="7">BOTRYCO-1</strain>
    </source>
</reference>
<dbReference type="EMBL" id="BPFZ01000019">
    <property type="protein sequence ID" value="GIU68078.1"/>
    <property type="molecule type" value="Genomic_DNA"/>
</dbReference>
<keyword evidence="3 6" id="KW-0812">Transmembrane</keyword>
<sequence>MKNAYTLGWIALSGFFAVVMGAFGAHGISAPVPKAWISLGSQQHMAHTLALFACVWLHTKGLKDARLSMLFFALGISLFSGALYAMALGAPRGIAMAAPLGGLCFLIGWLNLARAAFSAKEAHADPH</sequence>
<evidence type="ECO:0000256" key="2">
    <source>
        <dbReference type="ARBA" id="ARBA00009694"/>
    </source>
</evidence>
<keyword evidence="4 6" id="KW-1133">Transmembrane helix</keyword>
<keyword evidence="8" id="KW-1185">Reference proteome</keyword>
<evidence type="ECO:0000256" key="5">
    <source>
        <dbReference type="ARBA" id="ARBA00023136"/>
    </source>
</evidence>
<feature type="transmembrane region" description="Helical" evidence="6">
    <location>
        <begin position="93"/>
        <end position="112"/>
    </location>
</feature>
<dbReference type="PANTHER" id="PTHR43461:SF1">
    <property type="entry name" value="TRANSMEMBRANE PROTEIN 256"/>
    <property type="match status" value="1"/>
</dbReference>